<proteinExistence type="evidence at transcript level"/>
<feature type="signal peptide" evidence="2">
    <location>
        <begin position="1"/>
        <end position="22"/>
    </location>
</feature>
<evidence type="ECO:0000256" key="1">
    <source>
        <dbReference type="SAM" id="MobiDB-lite"/>
    </source>
</evidence>
<evidence type="ECO:0000256" key="2">
    <source>
        <dbReference type="SAM" id="SignalP"/>
    </source>
</evidence>
<sequence>MEAKKPWVHWLSLLLFEPHAFLWSEQATTGQRNKKLRAGRRAAFAAAAFGLRQRARNLRGIPTAVIYQNKQRMYNKPPVRTAPRGAKDTRSKQKQSVLQATICNTREMNWESPKVRGPRSSSEIPW</sequence>
<name>A0A023G4J2_AMBTT</name>
<feature type="chain" id="PRO_5001516902" evidence="2">
    <location>
        <begin position="23"/>
        <end position="126"/>
    </location>
</feature>
<feature type="region of interest" description="Disordered" evidence="1">
    <location>
        <begin position="72"/>
        <end position="96"/>
    </location>
</feature>
<evidence type="ECO:0000313" key="3">
    <source>
        <dbReference type="EMBL" id="JAC27785.1"/>
    </source>
</evidence>
<organism evidence="3">
    <name type="scientific">Amblyomma triste</name>
    <name type="common">Neotropical tick</name>
    <dbReference type="NCBI Taxonomy" id="251400"/>
    <lineage>
        <taxon>Eukaryota</taxon>
        <taxon>Metazoa</taxon>
        <taxon>Ecdysozoa</taxon>
        <taxon>Arthropoda</taxon>
        <taxon>Chelicerata</taxon>
        <taxon>Arachnida</taxon>
        <taxon>Acari</taxon>
        <taxon>Parasitiformes</taxon>
        <taxon>Ixodida</taxon>
        <taxon>Ixodoidea</taxon>
        <taxon>Ixodidae</taxon>
        <taxon>Amblyomminae</taxon>
        <taxon>Amblyomma</taxon>
    </lineage>
</organism>
<protein>
    <submittedName>
        <fullName evidence="3">Putative secreted protein</fullName>
    </submittedName>
</protein>
<dbReference type="AlphaFoldDB" id="A0A023G4J2"/>
<keyword evidence="2" id="KW-0732">Signal</keyword>
<reference evidence="3" key="1">
    <citation type="submission" date="2014-03" db="EMBL/GenBank/DDBJ databases">
        <title>The sialotranscriptome of Amblyomma triste, Amblyomma parvum and Amblyomma cajennense ticks, uncovered by 454-based RNA-seq.</title>
        <authorList>
            <person name="Garcia G.R."/>
            <person name="Gardinassi L.G."/>
            <person name="Ribeiro J.M."/>
            <person name="Anatriello E."/>
            <person name="Ferreira B.R."/>
            <person name="Moreira H.N."/>
            <person name="Mafra C."/>
            <person name="Olegario M.M."/>
            <person name="Szabo P.J."/>
            <person name="Miranda-Santos I.K."/>
            <person name="Maruyama S.R."/>
        </authorList>
    </citation>
    <scope>NUCLEOTIDE SEQUENCE</scope>
    <source>
        <strain evidence="3">Mato Grasso do Sul</strain>
        <tissue evidence="3">Salivary glands</tissue>
    </source>
</reference>
<dbReference type="EMBL" id="GBBM01007633">
    <property type="protein sequence ID" value="JAC27785.1"/>
    <property type="molecule type" value="mRNA"/>
</dbReference>
<accession>A0A023G4J2</accession>